<dbReference type="FunFam" id="3.30.160.60:FF:000624">
    <property type="entry name" value="zinc finger protein 697"/>
    <property type="match status" value="1"/>
</dbReference>
<keyword evidence="8" id="KW-1185">Reference proteome</keyword>
<evidence type="ECO:0000256" key="1">
    <source>
        <dbReference type="ARBA" id="ARBA00022723"/>
    </source>
</evidence>
<evidence type="ECO:0000256" key="4">
    <source>
        <dbReference type="ARBA" id="ARBA00022833"/>
    </source>
</evidence>
<evidence type="ECO:0000256" key="3">
    <source>
        <dbReference type="ARBA" id="ARBA00022771"/>
    </source>
</evidence>
<dbReference type="Gene3D" id="3.30.160.60">
    <property type="entry name" value="Classic Zinc Finger"/>
    <property type="match status" value="2"/>
</dbReference>
<keyword evidence="4" id="KW-0862">Zinc</keyword>
<evidence type="ECO:0000313" key="8">
    <source>
        <dbReference type="Proteomes" id="UP001178461"/>
    </source>
</evidence>
<proteinExistence type="predicted"/>
<dbReference type="PROSITE" id="PS50157">
    <property type="entry name" value="ZINC_FINGER_C2H2_2"/>
    <property type="match status" value="1"/>
</dbReference>
<dbReference type="AlphaFoldDB" id="A0AA35K1H3"/>
<keyword evidence="1" id="KW-0479">Metal-binding</keyword>
<dbReference type="GO" id="GO:0008270">
    <property type="term" value="F:zinc ion binding"/>
    <property type="evidence" value="ECO:0007669"/>
    <property type="project" value="UniProtKB-KW"/>
</dbReference>
<gene>
    <name evidence="7" type="ORF">PODLI_1B039592</name>
</gene>
<reference evidence="7" key="1">
    <citation type="submission" date="2022-12" db="EMBL/GenBank/DDBJ databases">
        <authorList>
            <person name="Alioto T."/>
            <person name="Alioto T."/>
            <person name="Gomez Garrido J."/>
        </authorList>
    </citation>
    <scope>NUCLEOTIDE SEQUENCE</scope>
</reference>
<dbReference type="EMBL" id="OX395127">
    <property type="protein sequence ID" value="CAI5768588.1"/>
    <property type="molecule type" value="Genomic_DNA"/>
</dbReference>
<evidence type="ECO:0000313" key="7">
    <source>
        <dbReference type="EMBL" id="CAI5768588.1"/>
    </source>
</evidence>
<protein>
    <submittedName>
        <fullName evidence="7">Zinc finger protein 774</fullName>
    </submittedName>
</protein>
<keyword evidence="3 5" id="KW-0863">Zinc-finger</keyword>
<dbReference type="SUPFAM" id="SSF57667">
    <property type="entry name" value="beta-beta-alpha zinc fingers"/>
    <property type="match status" value="1"/>
</dbReference>
<evidence type="ECO:0000259" key="6">
    <source>
        <dbReference type="PROSITE" id="PS50157"/>
    </source>
</evidence>
<dbReference type="InterPro" id="IPR013087">
    <property type="entry name" value="Znf_C2H2_type"/>
</dbReference>
<keyword evidence="2" id="KW-0677">Repeat</keyword>
<organism evidence="7 8">
    <name type="scientific">Podarcis lilfordi</name>
    <name type="common">Lilford's wall lizard</name>
    <dbReference type="NCBI Taxonomy" id="74358"/>
    <lineage>
        <taxon>Eukaryota</taxon>
        <taxon>Metazoa</taxon>
        <taxon>Chordata</taxon>
        <taxon>Craniata</taxon>
        <taxon>Vertebrata</taxon>
        <taxon>Euteleostomi</taxon>
        <taxon>Lepidosauria</taxon>
        <taxon>Squamata</taxon>
        <taxon>Bifurcata</taxon>
        <taxon>Unidentata</taxon>
        <taxon>Episquamata</taxon>
        <taxon>Laterata</taxon>
        <taxon>Lacertibaenia</taxon>
        <taxon>Lacertidae</taxon>
        <taxon>Podarcis</taxon>
    </lineage>
</organism>
<feature type="domain" description="C2H2-type" evidence="6">
    <location>
        <begin position="33"/>
        <end position="51"/>
    </location>
</feature>
<evidence type="ECO:0000256" key="5">
    <source>
        <dbReference type="PROSITE-ProRule" id="PRU00042"/>
    </source>
</evidence>
<name>A0AA35K1H3_9SAUR</name>
<dbReference type="Proteomes" id="UP001178461">
    <property type="component" value="Chromosome 2"/>
</dbReference>
<dbReference type="InterPro" id="IPR036236">
    <property type="entry name" value="Znf_C2H2_sf"/>
</dbReference>
<evidence type="ECO:0000256" key="2">
    <source>
        <dbReference type="ARBA" id="ARBA00022737"/>
    </source>
</evidence>
<sequence length="51" mass="5960">MNGKGIQETQVEERPYPTSLVLHERSHTGEKPYKCEVCDKSFRYKPKLALH</sequence>
<dbReference type="Pfam" id="PF13465">
    <property type="entry name" value="zf-H2C2_2"/>
    <property type="match status" value="1"/>
</dbReference>
<accession>A0AA35K1H3</accession>